<keyword evidence="1" id="KW-0560">Oxidoreductase</keyword>
<sequence>MQIFRVGLIGLGGMANAHVNGLKSISNITISAICDVQPSALVKFGEQLGVPDEKRFSDYRQMIQHPDVDAVISVTPNIVHAEIMKACIEARKPFLSEKPFTMTLQEAEDVKAAFDASPVPSMVGFSYRYTPAFRLARELLLQGKIGKVRSFSVQYLQGWGSAVYNTPFLWRFDKDMTGTGTLGDLGAHMIDLAHYLIGPFKELSAMMETLIPERKSLNSDEFVKVEVDDFASFQARMENGAVGIFQTTRNAIGSGNQHEISLFGDQGTIHASTVNPDQVIWIHVDETTGEIVEKKLNVPGRLKISQWEDFAQLLAGTPGDGLPDFAAGYENQRVLEAIIRSDALKTTVSVADEI</sequence>
<dbReference type="InterPro" id="IPR050463">
    <property type="entry name" value="Gfo/Idh/MocA_oxidrdct_glycsds"/>
</dbReference>
<evidence type="ECO:0000259" key="3">
    <source>
        <dbReference type="Pfam" id="PF22725"/>
    </source>
</evidence>
<dbReference type="Gene3D" id="3.30.360.10">
    <property type="entry name" value="Dihydrodipicolinate Reductase, domain 2"/>
    <property type="match status" value="1"/>
</dbReference>
<feature type="domain" description="Gfo/Idh/MocA-like oxidoreductase N-terminal" evidence="2">
    <location>
        <begin position="4"/>
        <end position="125"/>
    </location>
</feature>
<evidence type="ECO:0000313" key="5">
    <source>
        <dbReference type="Proteomes" id="UP000054526"/>
    </source>
</evidence>
<dbReference type="Pfam" id="PF22725">
    <property type="entry name" value="GFO_IDH_MocA_C3"/>
    <property type="match status" value="1"/>
</dbReference>
<evidence type="ECO:0000259" key="2">
    <source>
        <dbReference type="Pfam" id="PF01408"/>
    </source>
</evidence>
<name>A0ABR5A5U5_9BACL</name>
<dbReference type="SUPFAM" id="SSF51735">
    <property type="entry name" value="NAD(P)-binding Rossmann-fold domains"/>
    <property type="match status" value="1"/>
</dbReference>
<keyword evidence="5" id="KW-1185">Reference proteome</keyword>
<evidence type="ECO:0000313" key="4">
    <source>
        <dbReference type="EMBL" id="KIL36436.1"/>
    </source>
</evidence>
<dbReference type="SUPFAM" id="SSF55347">
    <property type="entry name" value="Glyceraldehyde-3-phosphate dehydrogenase-like, C-terminal domain"/>
    <property type="match status" value="1"/>
</dbReference>
<gene>
    <name evidence="4" type="ORF">SD71_07415</name>
</gene>
<dbReference type="InterPro" id="IPR000683">
    <property type="entry name" value="Gfo/Idh/MocA-like_OxRdtase_N"/>
</dbReference>
<dbReference type="RefSeq" id="WP_041061682.1">
    <property type="nucleotide sequence ID" value="NZ_JXAL01000008.1"/>
</dbReference>
<evidence type="ECO:0000256" key="1">
    <source>
        <dbReference type="ARBA" id="ARBA00023002"/>
    </source>
</evidence>
<accession>A0ABR5A5U5</accession>
<dbReference type="Pfam" id="PF01408">
    <property type="entry name" value="GFO_IDH_MocA"/>
    <property type="match status" value="1"/>
</dbReference>
<dbReference type="PANTHER" id="PTHR43818">
    <property type="entry name" value="BCDNA.GH03377"/>
    <property type="match status" value="1"/>
</dbReference>
<dbReference type="InterPro" id="IPR055170">
    <property type="entry name" value="GFO_IDH_MocA-like_dom"/>
</dbReference>
<proteinExistence type="predicted"/>
<dbReference type="Gene3D" id="3.40.50.720">
    <property type="entry name" value="NAD(P)-binding Rossmann-like Domain"/>
    <property type="match status" value="1"/>
</dbReference>
<feature type="domain" description="GFO/IDH/MocA-like oxidoreductase" evidence="3">
    <location>
        <begin position="133"/>
        <end position="269"/>
    </location>
</feature>
<comment type="caution">
    <text evidence="4">The sequence shown here is derived from an EMBL/GenBank/DDBJ whole genome shotgun (WGS) entry which is preliminary data.</text>
</comment>
<reference evidence="4 5" key="1">
    <citation type="submission" date="2014-12" db="EMBL/GenBank/DDBJ databases">
        <title>Draft genome sequence of Cohnella kolymensis strain B-2846.</title>
        <authorList>
            <person name="Karlyshev A.V."/>
            <person name="Kudryashova E.B."/>
        </authorList>
    </citation>
    <scope>NUCLEOTIDE SEQUENCE [LARGE SCALE GENOMIC DNA]</scope>
    <source>
        <strain evidence="4 5">VKM B-2846</strain>
    </source>
</reference>
<dbReference type="Proteomes" id="UP000054526">
    <property type="component" value="Unassembled WGS sequence"/>
</dbReference>
<dbReference type="EMBL" id="JXAL01000008">
    <property type="protein sequence ID" value="KIL36436.1"/>
    <property type="molecule type" value="Genomic_DNA"/>
</dbReference>
<organism evidence="4 5">
    <name type="scientific">Cohnella kolymensis</name>
    <dbReference type="NCBI Taxonomy" id="1590652"/>
    <lineage>
        <taxon>Bacteria</taxon>
        <taxon>Bacillati</taxon>
        <taxon>Bacillota</taxon>
        <taxon>Bacilli</taxon>
        <taxon>Bacillales</taxon>
        <taxon>Paenibacillaceae</taxon>
        <taxon>Cohnella</taxon>
    </lineage>
</organism>
<dbReference type="PANTHER" id="PTHR43818:SF11">
    <property type="entry name" value="BCDNA.GH03377"/>
    <property type="match status" value="1"/>
</dbReference>
<dbReference type="InterPro" id="IPR036291">
    <property type="entry name" value="NAD(P)-bd_dom_sf"/>
</dbReference>
<protein>
    <submittedName>
        <fullName evidence="4">Oxidoreductase</fullName>
    </submittedName>
</protein>